<evidence type="ECO:0000256" key="4">
    <source>
        <dbReference type="ARBA" id="ARBA00022622"/>
    </source>
</evidence>
<feature type="transmembrane region" description="Helical" evidence="9">
    <location>
        <begin position="143"/>
        <end position="163"/>
    </location>
</feature>
<keyword evidence="4" id="KW-0336">GPI-anchor</keyword>
<dbReference type="GO" id="GO:0005886">
    <property type="term" value="C:plasma membrane"/>
    <property type="evidence" value="ECO:0007669"/>
    <property type="project" value="UniProtKB-SubCell"/>
</dbReference>
<dbReference type="SUPFAM" id="SSF82153">
    <property type="entry name" value="FAS1 domain"/>
    <property type="match status" value="1"/>
</dbReference>
<evidence type="ECO:0000256" key="8">
    <source>
        <dbReference type="SAM" id="MobiDB-lite"/>
    </source>
</evidence>
<dbReference type="FunFam" id="2.30.180.10:FF:000012">
    <property type="entry name" value="Fasciclin-like arabinogalactan protein 7"/>
    <property type="match status" value="1"/>
</dbReference>
<evidence type="ECO:0000259" key="10">
    <source>
        <dbReference type="PROSITE" id="PS50213"/>
    </source>
</evidence>
<dbReference type="PANTHER" id="PTHR32077">
    <property type="entry name" value="FASCICLIN-LIKE ARABINOGALACTAN PROTEIN"/>
    <property type="match status" value="1"/>
</dbReference>
<gene>
    <name evidence="11" type="ORF">CMV_002994</name>
</gene>
<feature type="region of interest" description="Disordered" evidence="8">
    <location>
        <begin position="341"/>
        <end position="374"/>
    </location>
</feature>
<dbReference type="OrthoDB" id="286301at2759"/>
<dbReference type="AlphaFoldDB" id="A0A8J4RI09"/>
<dbReference type="InterPro" id="IPR036378">
    <property type="entry name" value="FAS1_dom_sf"/>
</dbReference>
<keyword evidence="6 9" id="KW-0472">Membrane</keyword>
<keyword evidence="4" id="KW-0449">Lipoprotein</keyword>
<dbReference type="Pfam" id="PF02469">
    <property type="entry name" value="Fasciclin"/>
    <property type="match status" value="1"/>
</dbReference>
<protein>
    <recommendedName>
        <fullName evidence="10">FAS1 domain-containing protein</fullName>
    </recommendedName>
</protein>
<keyword evidence="9" id="KW-1133">Transmembrane helix</keyword>
<comment type="subcellular location">
    <subcellularLocation>
        <location evidence="1">Cell membrane</location>
        <topology evidence="1">Lipid-anchor</topology>
        <topology evidence="1">GPI-anchor</topology>
    </subcellularLocation>
</comment>
<feature type="compositionally biased region" description="Pro residues" evidence="8">
    <location>
        <begin position="341"/>
        <end position="350"/>
    </location>
</feature>
<comment type="caution">
    <text evidence="11">The sequence shown here is derived from an EMBL/GenBank/DDBJ whole genome shotgun (WGS) entry which is preliminary data.</text>
</comment>
<feature type="region of interest" description="Disordered" evidence="8">
    <location>
        <begin position="55"/>
        <end position="83"/>
    </location>
</feature>
<keyword evidence="4" id="KW-0325">Glycoprotein</keyword>
<dbReference type="PROSITE" id="PS50213">
    <property type="entry name" value="FAS1"/>
    <property type="match status" value="1"/>
</dbReference>
<dbReference type="GO" id="GO:0098552">
    <property type="term" value="C:side of membrane"/>
    <property type="evidence" value="ECO:0007669"/>
    <property type="project" value="UniProtKB-KW"/>
</dbReference>
<dbReference type="PANTHER" id="PTHR32077:SF3">
    <property type="entry name" value="FASCICLIN-LIKE ARABINOGALACTAN PROTEIN 7"/>
    <property type="match status" value="1"/>
</dbReference>
<proteinExistence type="inferred from homology"/>
<dbReference type="SMART" id="SM00554">
    <property type="entry name" value="FAS1"/>
    <property type="match status" value="1"/>
</dbReference>
<evidence type="ECO:0000256" key="1">
    <source>
        <dbReference type="ARBA" id="ARBA00004609"/>
    </source>
</evidence>
<reference evidence="11" key="1">
    <citation type="submission" date="2020-03" db="EMBL/GenBank/DDBJ databases">
        <title>Castanea mollissima Vanexum genome sequencing.</title>
        <authorList>
            <person name="Staton M."/>
        </authorList>
    </citation>
    <scope>NUCLEOTIDE SEQUENCE</scope>
    <source>
        <tissue evidence="11">Leaf</tissue>
    </source>
</reference>
<dbReference type="InterPro" id="IPR000782">
    <property type="entry name" value="FAS1_domain"/>
</dbReference>
<evidence type="ECO:0000256" key="9">
    <source>
        <dbReference type="SAM" id="Phobius"/>
    </source>
</evidence>
<evidence type="ECO:0000256" key="2">
    <source>
        <dbReference type="ARBA" id="ARBA00007843"/>
    </source>
</evidence>
<comment type="function">
    <text evidence="7">May be a cell surface adhesion protein.</text>
</comment>
<dbReference type="InterPro" id="IPR045003">
    <property type="entry name" value="FLA_A"/>
</dbReference>
<evidence type="ECO:0000313" key="11">
    <source>
        <dbReference type="EMBL" id="KAF3973596.1"/>
    </source>
</evidence>
<dbReference type="EMBL" id="JRKL02000226">
    <property type="protein sequence ID" value="KAF3973596.1"/>
    <property type="molecule type" value="Genomic_DNA"/>
</dbReference>
<evidence type="ECO:0000256" key="3">
    <source>
        <dbReference type="ARBA" id="ARBA00022475"/>
    </source>
</evidence>
<evidence type="ECO:0000256" key="6">
    <source>
        <dbReference type="ARBA" id="ARBA00023136"/>
    </source>
</evidence>
<feature type="domain" description="FAS1" evidence="10">
    <location>
        <begin position="187"/>
        <end position="329"/>
    </location>
</feature>
<evidence type="ECO:0000256" key="5">
    <source>
        <dbReference type="ARBA" id="ARBA00022729"/>
    </source>
</evidence>
<sequence>MKLAWRGKGGVVGLGWECRQSVKQKEMVSFRFALVFANVNQGALVAQGGSKARLSKGRIQEGAEDGGDTPSRGGAQSREDIGNGKRGSLVTVVSEEDSSHFNLHCIVITTITSLSLSEFLLVRNLESPVTSGSKIRSMKNMEFPMIFIVCSALLLLCTSTAYAQTAKSPLISPTPTPSPAPAPAPEYVNLTDLLTVAGPFQTFLNYLQSTKVIDTFQNQANNTQEGVTIFVPTNSAFSSLKKPSLSNLTQDQLKSLILFHGLPHFYSLADFKNLTQLSPVPTFAGGQYTLNFTDASGVARISSGWSNTKVSSSVHSTDPVAIYQVDKVLLPEAIFGTDIPPTPAPAPSPDIAPAADTPSGATNGGKSSSASSPSNSSYKMISWGIWSQLVLALSGVLVLFL</sequence>
<feature type="compositionally biased region" description="Low complexity" evidence="8">
    <location>
        <begin position="351"/>
        <end position="374"/>
    </location>
</feature>
<evidence type="ECO:0000256" key="7">
    <source>
        <dbReference type="ARBA" id="ARBA00024686"/>
    </source>
</evidence>
<accession>A0A8J4RI09</accession>
<dbReference type="Gene3D" id="2.30.180.10">
    <property type="entry name" value="FAS1 domain"/>
    <property type="match status" value="1"/>
</dbReference>
<name>A0A8J4RI09_9ROSI</name>
<evidence type="ECO:0000313" key="12">
    <source>
        <dbReference type="Proteomes" id="UP000737018"/>
    </source>
</evidence>
<keyword evidence="12" id="KW-1185">Reference proteome</keyword>
<keyword evidence="5" id="KW-0732">Signal</keyword>
<organism evidence="11 12">
    <name type="scientific">Castanea mollissima</name>
    <name type="common">Chinese chestnut</name>
    <dbReference type="NCBI Taxonomy" id="60419"/>
    <lineage>
        <taxon>Eukaryota</taxon>
        <taxon>Viridiplantae</taxon>
        <taxon>Streptophyta</taxon>
        <taxon>Embryophyta</taxon>
        <taxon>Tracheophyta</taxon>
        <taxon>Spermatophyta</taxon>
        <taxon>Magnoliopsida</taxon>
        <taxon>eudicotyledons</taxon>
        <taxon>Gunneridae</taxon>
        <taxon>Pentapetalae</taxon>
        <taxon>rosids</taxon>
        <taxon>fabids</taxon>
        <taxon>Fagales</taxon>
        <taxon>Fagaceae</taxon>
        <taxon>Castanea</taxon>
    </lineage>
</organism>
<keyword evidence="9" id="KW-0812">Transmembrane</keyword>
<keyword evidence="3" id="KW-1003">Cell membrane</keyword>
<comment type="similarity">
    <text evidence="2">Belongs to the fasciclin-like AGP family.</text>
</comment>
<dbReference type="Proteomes" id="UP000737018">
    <property type="component" value="Unassembled WGS sequence"/>
</dbReference>
<dbReference type="GO" id="GO:0009834">
    <property type="term" value="P:plant-type secondary cell wall biogenesis"/>
    <property type="evidence" value="ECO:0007669"/>
    <property type="project" value="TreeGrafter"/>
</dbReference>